<comment type="cofactor">
    <cofactor evidence="1">
        <name>FAD</name>
        <dbReference type="ChEBI" id="CHEBI:57692"/>
    </cofactor>
</comment>
<evidence type="ECO:0000313" key="11">
    <source>
        <dbReference type="Proteomes" id="UP000028488"/>
    </source>
</evidence>
<keyword evidence="6" id="KW-0408">Iron</keyword>
<evidence type="ECO:0000256" key="2">
    <source>
        <dbReference type="ARBA" id="ARBA00022630"/>
    </source>
</evidence>
<dbReference type="RefSeq" id="WP_128638819.1">
    <property type="nucleotide sequence ID" value="NZ_CP008947.1"/>
</dbReference>
<protein>
    <submittedName>
        <fullName evidence="10">Oxidoreductase</fullName>
    </submittedName>
</protein>
<dbReference type="PROSITE" id="PS51085">
    <property type="entry name" value="2FE2S_FER_2"/>
    <property type="match status" value="1"/>
</dbReference>
<dbReference type="GO" id="GO:0051537">
    <property type="term" value="F:2 iron, 2 sulfur cluster binding"/>
    <property type="evidence" value="ECO:0007669"/>
    <property type="project" value="UniProtKB-KW"/>
</dbReference>
<evidence type="ECO:0000256" key="7">
    <source>
        <dbReference type="ARBA" id="ARBA00023014"/>
    </source>
</evidence>
<keyword evidence="5" id="KW-0560">Oxidoreductase</keyword>
<dbReference type="Gene3D" id="3.40.50.80">
    <property type="entry name" value="Nucleotide-binding domain of ferredoxin-NADP reductase (FNR) module"/>
    <property type="match status" value="1"/>
</dbReference>
<dbReference type="InterPro" id="IPR001041">
    <property type="entry name" value="2Fe-2S_ferredoxin-type"/>
</dbReference>
<gene>
    <name evidence="10" type="ORF">EP51_06055</name>
</gene>
<dbReference type="CDD" id="cd00207">
    <property type="entry name" value="fer2"/>
    <property type="match status" value="1"/>
</dbReference>
<evidence type="ECO:0000256" key="5">
    <source>
        <dbReference type="ARBA" id="ARBA00023002"/>
    </source>
</evidence>
<dbReference type="AlphaFoldDB" id="A0A076EGE3"/>
<evidence type="ECO:0000256" key="6">
    <source>
        <dbReference type="ARBA" id="ARBA00023004"/>
    </source>
</evidence>
<dbReference type="SUPFAM" id="SSF52343">
    <property type="entry name" value="Ferredoxin reductase-like, C-terminal NADP-linked domain"/>
    <property type="match status" value="1"/>
</dbReference>
<keyword evidence="7" id="KW-0411">Iron-sulfur</keyword>
<dbReference type="EMBL" id="CP008947">
    <property type="protein sequence ID" value="AII04178.1"/>
    <property type="molecule type" value="Genomic_DNA"/>
</dbReference>
<evidence type="ECO:0000256" key="1">
    <source>
        <dbReference type="ARBA" id="ARBA00001974"/>
    </source>
</evidence>
<organism evidence="10 11">
    <name type="scientific">Rhodococcus opacus</name>
    <name type="common">Nocardia opaca</name>
    <dbReference type="NCBI Taxonomy" id="37919"/>
    <lineage>
        <taxon>Bacteria</taxon>
        <taxon>Bacillati</taxon>
        <taxon>Actinomycetota</taxon>
        <taxon>Actinomycetes</taxon>
        <taxon>Mycobacteriales</taxon>
        <taxon>Nocardiaceae</taxon>
        <taxon>Rhodococcus</taxon>
    </lineage>
</organism>
<keyword evidence="2" id="KW-0285">Flavoprotein</keyword>
<dbReference type="GO" id="GO:0016491">
    <property type="term" value="F:oxidoreductase activity"/>
    <property type="evidence" value="ECO:0007669"/>
    <property type="project" value="UniProtKB-KW"/>
</dbReference>
<dbReference type="PROSITE" id="PS51384">
    <property type="entry name" value="FAD_FR"/>
    <property type="match status" value="1"/>
</dbReference>
<evidence type="ECO:0000256" key="3">
    <source>
        <dbReference type="ARBA" id="ARBA00022714"/>
    </source>
</evidence>
<evidence type="ECO:0000256" key="4">
    <source>
        <dbReference type="ARBA" id="ARBA00022723"/>
    </source>
</evidence>
<dbReference type="eggNOG" id="COG1018">
    <property type="taxonomic scope" value="Bacteria"/>
</dbReference>
<dbReference type="InterPro" id="IPR012675">
    <property type="entry name" value="Beta-grasp_dom_sf"/>
</dbReference>
<dbReference type="InterPro" id="IPR017927">
    <property type="entry name" value="FAD-bd_FR_type"/>
</dbReference>
<dbReference type="InterPro" id="IPR017938">
    <property type="entry name" value="Riboflavin_synthase-like_b-brl"/>
</dbReference>
<dbReference type="Proteomes" id="UP000028488">
    <property type="component" value="Chromosome"/>
</dbReference>
<dbReference type="InterPro" id="IPR006058">
    <property type="entry name" value="2Fe2S_fd_BS"/>
</dbReference>
<dbReference type="SUPFAM" id="SSF54292">
    <property type="entry name" value="2Fe-2S ferredoxin-like"/>
    <property type="match status" value="1"/>
</dbReference>
<dbReference type="Gene3D" id="3.10.20.30">
    <property type="match status" value="1"/>
</dbReference>
<dbReference type="GO" id="GO:0046872">
    <property type="term" value="F:metal ion binding"/>
    <property type="evidence" value="ECO:0007669"/>
    <property type="project" value="UniProtKB-KW"/>
</dbReference>
<dbReference type="InterPro" id="IPR036010">
    <property type="entry name" value="2Fe-2S_ferredoxin-like_sf"/>
</dbReference>
<feature type="domain" description="FAD-binding FR-type" evidence="9">
    <location>
        <begin position="58"/>
        <end position="160"/>
    </location>
</feature>
<sequence>MTMTTSDSFAGSDSDTPDFEPSRVLRLAARATIAYRHVFAASRAAPWLSRPKPVRNWGFDMNLIVAEVRTEAADVVSVKVVSPDGGDLPSWIPGAHLDLILPSGKQRQYSLCGDPDDLSSYRIAVRRIDTGLGGSREVHDALRTGTPITVRGPRNAFPLVAADSYLFVAGGIGITPILPMVKRCHDRELPWRLVYLGRSRATMPFLDELARYSRGQVEIRPDDEFGPPGIAGIVATASPGAAVYMCGPTPLMTTARLVMREIDPTGSLHTERFSPLPVVDGREFEIHLARRGTTVSVGPDETALAAIRREVPGVAYSCRQGFCGTCRVRVLAGEVDHRDRILTHNERENSMLICLSRSAGGSLVIDL</sequence>
<evidence type="ECO:0000259" key="8">
    <source>
        <dbReference type="PROSITE" id="PS51085"/>
    </source>
</evidence>
<dbReference type="PANTHER" id="PTHR47354:SF1">
    <property type="entry name" value="CARNITINE MONOOXYGENASE REDUCTASE SUBUNIT"/>
    <property type="match status" value="1"/>
</dbReference>
<dbReference type="PROSITE" id="PS00197">
    <property type="entry name" value="2FE2S_FER_1"/>
    <property type="match status" value="1"/>
</dbReference>
<dbReference type="SUPFAM" id="SSF63380">
    <property type="entry name" value="Riboflavin synthase domain-like"/>
    <property type="match status" value="1"/>
</dbReference>
<dbReference type="PRINTS" id="PR00409">
    <property type="entry name" value="PHDIOXRDTASE"/>
</dbReference>
<name>A0A076EGE3_RHOOP</name>
<dbReference type="PANTHER" id="PTHR47354">
    <property type="entry name" value="NADH OXIDOREDUCTASE HCR"/>
    <property type="match status" value="1"/>
</dbReference>
<dbReference type="Gene3D" id="2.40.30.10">
    <property type="entry name" value="Translation factors"/>
    <property type="match status" value="1"/>
</dbReference>
<dbReference type="Pfam" id="PF00111">
    <property type="entry name" value="Fer2"/>
    <property type="match status" value="1"/>
</dbReference>
<proteinExistence type="predicted"/>
<evidence type="ECO:0000313" key="10">
    <source>
        <dbReference type="EMBL" id="AII04178.1"/>
    </source>
</evidence>
<dbReference type="CDD" id="cd06185">
    <property type="entry name" value="PDR_like"/>
    <property type="match status" value="1"/>
</dbReference>
<dbReference type="InterPro" id="IPR050415">
    <property type="entry name" value="MRET"/>
</dbReference>
<keyword evidence="3" id="KW-0001">2Fe-2S</keyword>
<accession>A0A076EGE3</accession>
<dbReference type="InterPro" id="IPR039261">
    <property type="entry name" value="FNR_nucleotide-bd"/>
</dbReference>
<feature type="domain" description="2Fe-2S ferredoxin-type" evidence="8">
    <location>
        <begin position="284"/>
        <end position="367"/>
    </location>
</feature>
<reference evidence="10 11" key="1">
    <citation type="submission" date="2014-07" db="EMBL/GenBank/DDBJ databases">
        <title>Genome Sequence of Rhodococcus opacus Strain R7, a Biodegrader of Mono- and Polycyclic Aromatic Hydrocarbons.</title>
        <authorList>
            <person name="Di Gennaro P."/>
            <person name="Zampolli J."/>
            <person name="Presti I."/>
            <person name="Cappelletti M."/>
            <person name="D'Ursi P."/>
            <person name="Orro A."/>
            <person name="Mezzelani A."/>
            <person name="Milanesi L."/>
        </authorList>
    </citation>
    <scope>NUCLEOTIDE SEQUENCE [LARGE SCALE GENOMIC DNA]</scope>
    <source>
        <strain evidence="10 11">R7</strain>
    </source>
</reference>
<keyword evidence="4" id="KW-0479">Metal-binding</keyword>
<evidence type="ECO:0000259" key="9">
    <source>
        <dbReference type="PROSITE" id="PS51384"/>
    </source>
</evidence>